<name>J3MH55_ORYBR</name>
<dbReference type="EnsemblPlants" id="OB06G33490.1">
    <property type="protein sequence ID" value="OB06G33490.1"/>
    <property type="gene ID" value="OB06G33490"/>
</dbReference>
<reference evidence="2" key="1">
    <citation type="journal article" date="2013" name="Nat. Commun.">
        <title>Whole-genome sequencing of Oryza brachyantha reveals mechanisms underlying Oryza genome evolution.</title>
        <authorList>
            <person name="Chen J."/>
            <person name="Huang Q."/>
            <person name="Gao D."/>
            <person name="Wang J."/>
            <person name="Lang Y."/>
            <person name="Liu T."/>
            <person name="Li B."/>
            <person name="Bai Z."/>
            <person name="Luis Goicoechea J."/>
            <person name="Liang C."/>
            <person name="Chen C."/>
            <person name="Zhang W."/>
            <person name="Sun S."/>
            <person name="Liao Y."/>
            <person name="Zhang X."/>
            <person name="Yang L."/>
            <person name="Song C."/>
            <person name="Wang M."/>
            <person name="Shi J."/>
            <person name="Liu G."/>
            <person name="Liu J."/>
            <person name="Zhou H."/>
            <person name="Zhou W."/>
            <person name="Yu Q."/>
            <person name="An N."/>
            <person name="Chen Y."/>
            <person name="Cai Q."/>
            <person name="Wang B."/>
            <person name="Liu B."/>
            <person name="Min J."/>
            <person name="Huang Y."/>
            <person name="Wu H."/>
            <person name="Li Z."/>
            <person name="Zhang Y."/>
            <person name="Yin Y."/>
            <person name="Song W."/>
            <person name="Jiang J."/>
            <person name="Jackson S.A."/>
            <person name="Wing R.A."/>
            <person name="Wang J."/>
            <person name="Chen M."/>
        </authorList>
    </citation>
    <scope>NUCLEOTIDE SEQUENCE [LARGE SCALE GENOMIC DNA]</scope>
    <source>
        <strain evidence="2">cv. IRGC 101232</strain>
    </source>
</reference>
<dbReference type="HOGENOM" id="CLU_1039660_0_0_1"/>
<organism evidence="2">
    <name type="scientific">Oryza brachyantha</name>
    <name type="common">malo sina</name>
    <dbReference type="NCBI Taxonomy" id="4533"/>
    <lineage>
        <taxon>Eukaryota</taxon>
        <taxon>Viridiplantae</taxon>
        <taxon>Streptophyta</taxon>
        <taxon>Embryophyta</taxon>
        <taxon>Tracheophyta</taxon>
        <taxon>Spermatophyta</taxon>
        <taxon>Magnoliopsida</taxon>
        <taxon>Liliopsida</taxon>
        <taxon>Poales</taxon>
        <taxon>Poaceae</taxon>
        <taxon>BOP clade</taxon>
        <taxon>Oryzoideae</taxon>
        <taxon>Oryzeae</taxon>
        <taxon>Oryzinae</taxon>
        <taxon>Oryza</taxon>
    </lineage>
</organism>
<proteinExistence type="predicted"/>
<reference evidence="2" key="2">
    <citation type="submission" date="2013-04" db="UniProtKB">
        <authorList>
            <consortium name="EnsemblPlants"/>
        </authorList>
    </citation>
    <scope>IDENTIFICATION</scope>
</reference>
<dbReference type="OMA" id="PCVIIAR"/>
<feature type="region of interest" description="Disordered" evidence="1">
    <location>
        <begin position="22"/>
        <end position="51"/>
    </location>
</feature>
<evidence type="ECO:0000313" key="3">
    <source>
        <dbReference type="Proteomes" id="UP000006038"/>
    </source>
</evidence>
<dbReference type="AlphaFoldDB" id="J3MH55"/>
<dbReference type="PANTHER" id="PTHR37768">
    <property type="entry name" value="OS06G0694800 PROTEIN"/>
    <property type="match status" value="1"/>
</dbReference>
<dbReference type="PANTHER" id="PTHR37768:SF2">
    <property type="entry name" value="OS06G0694800 PROTEIN"/>
    <property type="match status" value="1"/>
</dbReference>
<feature type="region of interest" description="Disordered" evidence="1">
    <location>
        <begin position="89"/>
        <end position="116"/>
    </location>
</feature>
<dbReference type="Proteomes" id="UP000006038">
    <property type="component" value="Chromosome 6"/>
</dbReference>
<sequence>MALAPTSVRSFIAGRPLCTGGSSTAPVLPRRPARRPSARLSCRAADEKSTRPGDLEVKLGKLAMVAVAAGVLALSPVVDDAMAAKSGGRIGGQAFRSAPRSAPRPSGPRINNSRTNIYINPPAAGGPATGRRVRLRLRLRWLGLVAVLLLRPRPDRRRRCRRRLRHARAVHRVRSDRRRRQAVSQQGQRRFRRLLKHNELITVLLILLGTGYHQTKPCVIIARLFFFFVKSKGTDGLEAKYSTLICARGATCLYNFVLVNVSRFLLEL</sequence>
<dbReference type="eggNOG" id="ENOG502RY0P">
    <property type="taxonomic scope" value="Eukaryota"/>
</dbReference>
<keyword evidence="3" id="KW-1185">Reference proteome</keyword>
<protein>
    <submittedName>
        <fullName evidence="2">Uncharacterized protein</fullName>
    </submittedName>
</protein>
<accession>J3MH55</accession>
<evidence type="ECO:0000256" key="1">
    <source>
        <dbReference type="SAM" id="MobiDB-lite"/>
    </source>
</evidence>
<feature type="compositionally biased region" description="Low complexity" evidence="1">
    <location>
        <begin position="94"/>
        <end position="104"/>
    </location>
</feature>
<dbReference type="Gramene" id="OB06G33490.1">
    <property type="protein sequence ID" value="OB06G33490.1"/>
    <property type="gene ID" value="OB06G33490"/>
</dbReference>
<evidence type="ECO:0000313" key="2">
    <source>
        <dbReference type="EnsemblPlants" id="OB06G33490.1"/>
    </source>
</evidence>